<dbReference type="EMBL" id="KB445557">
    <property type="protein sequence ID" value="EMC95031.1"/>
    <property type="molecule type" value="Genomic_DNA"/>
</dbReference>
<dbReference type="Pfam" id="PF00107">
    <property type="entry name" value="ADH_zinc_N"/>
    <property type="match status" value="1"/>
</dbReference>
<dbReference type="AlphaFoldDB" id="M2MEN8"/>
<feature type="domain" description="Alcohol dehydrogenase-like C-terminal" evidence="1">
    <location>
        <begin position="203"/>
        <end position="337"/>
    </location>
</feature>
<dbReference type="GeneID" id="19107169"/>
<keyword evidence="3" id="KW-1185">Reference proteome</keyword>
<dbReference type="OMA" id="GTRPYPY"/>
<evidence type="ECO:0000259" key="1">
    <source>
        <dbReference type="Pfam" id="PF00107"/>
    </source>
</evidence>
<reference evidence="2 3" key="1">
    <citation type="journal article" date="2012" name="PLoS Pathog.">
        <title>Diverse lifestyles and strategies of plant pathogenesis encoded in the genomes of eighteen Dothideomycetes fungi.</title>
        <authorList>
            <person name="Ohm R.A."/>
            <person name="Feau N."/>
            <person name="Henrissat B."/>
            <person name="Schoch C.L."/>
            <person name="Horwitz B.A."/>
            <person name="Barry K.W."/>
            <person name="Condon B.J."/>
            <person name="Copeland A.C."/>
            <person name="Dhillon B."/>
            <person name="Glaser F."/>
            <person name="Hesse C.N."/>
            <person name="Kosti I."/>
            <person name="LaButti K."/>
            <person name="Lindquist E.A."/>
            <person name="Lucas S."/>
            <person name="Salamov A.A."/>
            <person name="Bradshaw R.E."/>
            <person name="Ciuffetti L."/>
            <person name="Hamelin R.C."/>
            <person name="Kema G.H.J."/>
            <person name="Lawrence C."/>
            <person name="Scott J.A."/>
            <person name="Spatafora J.W."/>
            <person name="Turgeon B.G."/>
            <person name="de Wit P.J.G.M."/>
            <person name="Zhong S."/>
            <person name="Goodwin S.B."/>
            <person name="Grigoriev I.V."/>
        </authorList>
    </citation>
    <scope>NUCLEOTIDE SEQUENCE [LARGE SCALE GENOMIC DNA]</scope>
    <source>
        <strain evidence="2 3">UAMH 10762</strain>
    </source>
</reference>
<dbReference type="OrthoDB" id="5407715at2759"/>
<dbReference type="PANTHER" id="PTHR43677">
    <property type="entry name" value="SHORT-CHAIN DEHYDROGENASE/REDUCTASE"/>
    <property type="match status" value="1"/>
</dbReference>
<dbReference type="PANTHER" id="PTHR43677:SF4">
    <property type="entry name" value="QUINONE OXIDOREDUCTASE-LIKE PROTEIN 2"/>
    <property type="match status" value="1"/>
</dbReference>
<dbReference type="InterPro" id="IPR011032">
    <property type="entry name" value="GroES-like_sf"/>
</dbReference>
<dbReference type="Proteomes" id="UP000011761">
    <property type="component" value="Unassembled WGS sequence"/>
</dbReference>
<dbReference type="InterPro" id="IPR036291">
    <property type="entry name" value="NAD(P)-bd_dom_sf"/>
</dbReference>
<evidence type="ECO:0000313" key="3">
    <source>
        <dbReference type="Proteomes" id="UP000011761"/>
    </source>
</evidence>
<dbReference type="HOGENOM" id="CLU_026673_0_0_1"/>
<proteinExistence type="predicted"/>
<dbReference type="InterPro" id="IPR013149">
    <property type="entry name" value="ADH-like_C"/>
</dbReference>
<dbReference type="Gene3D" id="3.40.50.720">
    <property type="entry name" value="NAD(P)-binding Rossmann-like Domain"/>
    <property type="match status" value="1"/>
</dbReference>
<sequence length="381" mass="40951">MASEHSLPKTMKALVLDSFSQPPEIKTVPTPEPTIGSAIVRIISANVLSYSGDVYSGKRQYPYPTPFTPGVSAVVRITALGPDATKLNVGDLAFLDPLVRSRDAPEEAYLAGLHQGMSKGSAKLAADVYRDWTYAEYARVPLEVLTAFNEKRLTGSPAEGGLGYAIDQLAYISALGVPYGGLRDIDLKVGETIIVAPATGPFGGAAVLMCLAMGARVIAFGRNTAALEAVKQRVPYPDRVATVPITGDMMHDLAELKKAAAGPIDAFFDIGPPEASKSTHLKSAILALRHGGRVSLMGGYKDDIPLPHNKIMHWNIRIFGKWMYERSDVTDLVRLIESGILKLGKDGGVEVVGTFPLEEWNAAFDMAAEQNTMGRFVLIKP</sequence>
<dbReference type="GO" id="GO:0005739">
    <property type="term" value="C:mitochondrion"/>
    <property type="evidence" value="ECO:0007669"/>
    <property type="project" value="TreeGrafter"/>
</dbReference>
<dbReference type="eggNOG" id="ENOG502RYRC">
    <property type="taxonomic scope" value="Eukaryota"/>
</dbReference>
<dbReference type="SUPFAM" id="SSF51735">
    <property type="entry name" value="NAD(P)-binding Rossmann-fold domains"/>
    <property type="match status" value="1"/>
</dbReference>
<dbReference type="GO" id="GO:0016491">
    <property type="term" value="F:oxidoreductase activity"/>
    <property type="evidence" value="ECO:0007669"/>
    <property type="project" value="TreeGrafter"/>
</dbReference>
<gene>
    <name evidence="2" type="ORF">BAUCODRAFT_110218</name>
</gene>
<name>M2MEN8_BAUPA</name>
<dbReference type="Gene3D" id="3.90.180.10">
    <property type="entry name" value="Medium-chain alcohol dehydrogenases, catalytic domain"/>
    <property type="match status" value="1"/>
</dbReference>
<dbReference type="InterPro" id="IPR051397">
    <property type="entry name" value="Zn-ADH-like_protein"/>
</dbReference>
<dbReference type="RefSeq" id="XP_007677687.1">
    <property type="nucleotide sequence ID" value="XM_007679497.1"/>
</dbReference>
<protein>
    <recommendedName>
        <fullName evidence="1">Alcohol dehydrogenase-like C-terminal domain-containing protein</fullName>
    </recommendedName>
</protein>
<evidence type="ECO:0000313" key="2">
    <source>
        <dbReference type="EMBL" id="EMC95031.1"/>
    </source>
</evidence>
<organism evidence="2 3">
    <name type="scientific">Baudoinia panamericana (strain UAMH 10762)</name>
    <name type="common">Angels' share fungus</name>
    <name type="synonym">Baudoinia compniacensis (strain UAMH 10762)</name>
    <dbReference type="NCBI Taxonomy" id="717646"/>
    <lineage>
        <taxon>Eukaryota</taxon>
        <taxon>Fungi</taxon>
        <taxon>Dikarya</taxon>
        <taxon>Ascomycota</taxon>
        <taxon>Pezizomycotina</taxon>
        <taxon>Dothideomycetes</taxon>
        <taxon>Dothideomycetidae</taxon>
        <taxon>Mycosphaerellales</taxon>
        <taxon>Teratosphaeriaceae</taxon>
        <taxon>Baudoinia</taxon>
    </lineage>
</organism>
<accession>M2MEN8</accession>
<dbReference type="KEGG" id="bcom:BAUCODRAFT_110218"/>
<dbReference type="SUPFAM" id="SSF50129">
    <property type="entry name" value="GroES-like"/>
    <property type="match status" value="1"/>
</dbReference>